<evidence type="ECO:0000259" key="8">
    <source>
        <dbReference type="PROSITE" id="PS50893"/>
    </source>
</evidence>
<evidence type="ECO:0000256" key="1">
    <source>
        <dbReference type="ARBA" id="ARBA00022448"/>
    </source>
</evidence>
<dbReference type="AlphaFoldDB" id="A0A2K3UY22"/>
<dbReference type="RefSeq" id="WP_103311884.1">
    <property type="nucleotide sequence ID" value="NZ_PPPD01000001.1"/>
</dbReference>
<feature type="domain" description="ABC transporter" evidence="8">
    <location>
        <begin position="2"/>
        <end position="244"/>
    </location>
</feature>
<dbReference type="PANTHER" id="PTHR43166:SF6">
    <property type="entry name" value="PHOSPHONATES IMPORT ATP-BINDING PROTEIN PHNC"/>
    <property type="match status" value="1"/>
</dbReference>
<dbReference type="PROSITE" id="PS50893">
    <property type="entry name" value="ABC_TRANSPORTER_2"/>
    <property type="match status" value="1"/>
</dbReference>
<evidence type="ECO:0000256" key="6">
    <source>
        <dbReference type="ARBA" id="ARBA00023136"/>
    </source>
</evidence>
<keyword evidence="1" id="KW-0813">Transport</keyword>
<dbReference type="GO" id="GO:0016020">
    <property type="term" value="C:membrane"/>
    <property type="evidence" value="ECO:0007669"/>
    <property type="project" value="InterPro"/>
</dbReference>
<keyword evidence="6" id="KW-0472">Membrane</keyword>
<dbReference type="InterPro" id="IPR027417">
    <property type="entry name" value="P-loop_NTPase"/>
</dbReference>
<keyword evidence="5" id="KW-1278">Translocase</keyword>
<proteinExistence type="predicted"/>
<dbReference type="GO" id="GO:0016887">
    <property type="term" value="F:ATP hydrolysis activity"/>
    <property type="evidence" value="ECO:0007669"/>
    <property type="project" value="InterPro"/>
</dbReference>
<dbReference type="GO" id="GO:0005524">
    <property type="term" value="F:ATP binding"/>
    <property type="evidence" value="ECO:0007669"/>
    <property type="project" value="UniProtKB-KW"/>
</dbReference>
<dbReference type="InterPro" id="IPR003593">
    <property type="entry name" value="AAA+_ATPase"/>
</dbReference>
<dbReference type="InterPro" id="IPR012693">
    <property type="entry name" value="ABC_transpr_PhnC"/>
</dbReference>
<name>A0A2K3UY22_9DEIO</name>
<keyword evidence="4 9" id="KW-0067">ATP-binding</keyword>
<comment type="caution">
    <text evidence="9">The sequence shown here is derived from an EMBL/GenBank/DDBJ whole genome shotgun (WGS) entry which is preliminary data.</text>
</comment>
<keyword evidence="2" id="KW-1003">Cell membrane</keyword>
<accession>A0A2K3UY22</accession>
<keyword evidence="3" id="KW-0547">Nucleotide-binding</keyword>
<organism evidence="9 10">
    <name type="scientific">Deinococcus koreensis</name>
    <dbReference type="NCBI Taxonomy" id="2054903"/>
    <lineage>
        <taxon>Bacteria</taxon>
        <taxon>Thermotogati</taxon>
        <taxon>Deinococcota</taxon>
        <taxon>Deinococci</taxon>
        <taxon>Deinococcales</taxon>
        <taxon>Deinococcaceae</taxon>
        <taxon>Deinococcus</taxon>
    </lineage>
</organism>
<dbReference type="CDD" id="cd03256">
    <property type="entry name" value="ABC_PhnC_transporter"/>
    <property type="match status" value="1"/>
</dbReference>
<dbReference type="InterPro" id="IPR050086">
    <property type="entry name" value="MetN_ABC_transporter-like"/>
</dbReference>
<feature type="region of interest" description="Disordered" evidence="7">
    <location>
        <begin position="241"/>
        <end position="269"/>
    </location>
</feature>
<sequence length="269" mass="28826">MIETRALHVAFRGQSALHDVNLQLGPGFTAIIGPSGAGKSTLMRAINGLVPATSGQVLLGGEGLGRPGSGLLRRQQRQLGMVFQQFNLVRRLSALDNVLLGRLGAVNPVLGALGIVPRAERAYALHLLERVGLADHAWKRADQLSGGQQQRVGVARALAQQPRVILADEPISSLDPRSASEVMELLRDIQERDGIAIVANLHFLYTVREYAARVVALKAGQLVFDGHPGQLDRALVHELYDHDPPAAPEGSPPQPPLNFVPAGSRRPPA</sequence>
<dbReference type="SUPFAM" id="SSF52540">
    <property type="entry name" value="P-loop containing nucleoside triphosphate hydrolases"/>
    <property type="match status" value="1"/>
</dbReference>
<dbReference type="SMART" id="SM00382">
    <property type="entry name" value="AAA"/>
    <property type="match status" value="1"/>
</dbReference>
<dbReference type="GO" id="GO:0015416">
    <property type="term" value="F:ABC-type phosphonate transporter activity"/>
    <property type="evidence" value="ECO:0007669"/>
    <property type="project" value="InterPro"/>
</dbReference>
<evidence type="ECO:0000256" key="3">
    <source>
        <dbReference type="ARBA" id="ARBA00022741"/>
    </source>
</evidence>
<dbReference type="InterPro" id="IPR017871">
    <property type="entry name" value="ABC_transporter-like_CS"/>
</dbReference>
<dbReference type="Pfam" id="PF00005">
    <property type="entry name" value="ABC_tran"/>
    <property type="match status" value="1"/>
</dbReference>
<dbReference type="NCBIfam" id="TIGR02315">
    <property type="entry name" value="ABC_phnC"/>
    <property type="match status" value="1"/>
</dbReference>
<dbReference type="OrthoDB" id="9802264at2"/>
<evidence type="ECO:0000256" key="5">
    <source>
        <dbReference type="ARBA" id="ARBA00022967"/>
    </source>
</evidence>
<dbReference type="Proteomes" id="UP000236379">
    <property type="component" value="Unassembled WGS sequence"/>
</dbReference>
<evidence type="ECO:0000256" key="7">
    <source>
        <dbReference type="SAM" id="MobiDB-lite"/>
    </source>
</evidence>
<dbReference type="InterPro" id="IPR003439">
    <property type="entry name" value="ABC_transporter-like_ATP-bd"/>
</dbReference>
<evidence type="ECO:0000256" key="2">
    <source>
        <dbReference type="ARBA" id="ARBA00022475"/>
    </source>
</evidence>
<protein>
    <submittedName>
        <fullName evidence="9">Phosphonate ABC transporter ATP-binding protein</fullName>
    </submittedName>
</protein>
<keyword evidence="10" id="KW-1185">Reference proteome</keyword>
<dbReference type="Gene3D" id="3.40.50.300">
    <property type="entry name" value="P-loop containing nucleotide triphosphate hydrolases"/>
    <property type="match status" value="1"/>
</dbReference>
<evidence type="ECO:0000313" key="9">
    <source>
        <dbReference type="EMBL" id="PNY81441.1"/>
    </source>
</evidence>
<feature type="compositionally biased region" description="Pro residues" evidence="7">
    <location>
        <begin position="245"/>
        <end position="258"/>
    </location>
</feature>
<dbReference type="PANTHER" id="PTHR43166">
    <property type="entry name" value="AMINO ACID IMPORT ATP-BINDING PROTEIN"/>
    <property type="match status" value="1"/>
</dbReference>
<gene>
    <name evidence="9" type="primary">phnC</name>
    <name evidence="9" type="ORF">CVO96_08640</name>
</gene>
<dbReference type="PROSITE" id="PS00211">
    <property type="entry name" value="ABC_TRANSPORTER_1"/>
    <property type="match status" value="1"/>
</dbReference>
<dbReference type="EMBL" id="PPPD01000001">
    <property type="protein sequence ID" value="PNY81441.1"/>
    <property type="molecule type" value="Genomic_DNA"/>
</dbReference>
<evidence type="ECO:0000313" key="10">
    <source>
        <dbReference type="Proteomes" id="UP000236379"/>
    </source>
</evidence>
<evidence type="ECO:0000256" key="4">
    <source>
        <dbReference type="ARBA" id="ARBA00022840"/>
    </source>
</evidence>
<reference evidence="9 10" key="1">
    <citation type="submission" date="2018-01" db="EMBL/GenBank/DDBJ databases">
        <title>Deinococcus koreensis sp. nov., a radiation-resistant bacterium isolated from river water.</title>
        <authorList>
            <person name="Choi A."/>
        </authorList>
    </citation>
    <scope>NUCLEOTIDE SEQUENCE [LARGE SCALE GENOMIC DNA]</scope>
    <source>
        <strain evidence="9 10">SJW1-2</strain>
    </source>
</reference>